<feature type="domain" description="RNA polymerase sigma factor 70 region 4 type 2" evidence="6">
    <location>
        <begin position="124"/>
        <end position="176"/>
    </location>
</feature>
<gene>
    <name evidence="7" type="ORF">SAMN05421841_1806</name>
</gene>
<proteinExistence type="inferred from homology"/>
<dbReference type="GO" id="GO:0003677">
    <property type="term" value="F:DNA binding"/>
    <property type="evidence" value="ECO:0007669"/>
    <property type="project" value="InterPro"/>
</dbReference>
<dbReference type="InterPro" id="IPR036388">
    <property type="entry name" value="WH-like_DNA-bd_sf"/>
</dbReference>
<dbReference type="InterPro" id="IPR007627">
    <property type="entry name" value="RNA_pol_sigma70_r2"/>
</dbReference>
<dbReference type="InterPro" id="IPR013324">
    <property type="entry name" value="RNA_pol_sigma_r3/r4-like"/>
</dbReference>
<dbReference type="Pfam" id="PF08281">
    <property type="entry name" value="Sigma70_r4_2"/>
    <property type="match status" value="1"/>
</dbReference>
<keyword evidence="4" id="KW-0804">Transcription</keyword>
<keyword evidence="3" id="KW-0731">Sigma factor</keyword>
<keyword evidence="8" id="KW-1185">Reference proteome</keyword>
<dbReference type="PANTHER" id="PTHR43133:SF46">
    <property type="entry name" value="RNA POLYMERASE SIGMA-70 FACTOR ECF SUBFAMILY"/>
    <property type="match status" value="1"/>
</dbReference>
<evidence type="ECO:0000256" key="3">
    <source>
        <dbReference type="ARBA" id="ARBA00023082"/>
    </source>
</evidence>
<dbReference type="InterPro" id="IPR013249">
    <property type="entry name" value="RNA_pol_sigma70_r4_t2"/>
</dbReference>
<sequence length="182" mass="21608">MPDGIIKMFSFRKTYDNFFKEVFERYSQMIFSYILEKVGDRVDALDIAQEVFVHLWKYRKSIKQDGKDRGLIIKACRQEIYKFYKSGYQQMRTQTISLENTESTLIDCSVEELEYKIEKEERLEQLYAALELIPARRKEIFLKNKLEGKTRKEIAVEMKMSGSAIGNQIDKAMQFLIGKLRR</sequence>
<dbReference type="AlphaFoldDB" id="A0A1I0QCD7"/>
<name>A0A1I0QCD7_9FLAO</name>
<dbReference type="SUPFAM" id="SSF88659">
    <property type="entry name" value="Sigma3 and sigma4 domains of RNA polymerase sigma factors"/>
    <property type="match status" value="1"/>
</dbReference>
<evidence type="ECO:0000256" key="1">
    <source>
        <dbReference type="ARBA" id="ARBA00010641"/>
    </source>
</evidence>
<evidence type="ECO:0000313" key="8">
    <source>
        <dbReference type="Proteomes" id="UP000199469"/>
    </source>
</evidence>
<dbReference type="Gene3D" id="1.10.1740.10">
    <property type="match status" value="1"/>
</dbReference>
<dbReference type="GO" id="GO:0016987">
    <property type="term" value="F:sigma factor activity"/>
    <property type="evidence" value="ECO:0007669"/>
    <property type="project" value="UniProtKB-KW"/>
</dbReference>
<dbReference type="GO" id="GO:0006352">
    <property type="term" value="P:DNA-templated transcription initiation"/>
    <property type="evidence" value="ECO:0007669"/>
    <property type="project" value="InterPro"/>
</dbReference>
<dbReference type="Gene3D" id="1.10.10.10">
    <property type="entry name" value="Winged helix-like DNA-binding domain superfamily/Winged helix DNA-binding domain"/>
    <property type="match status" value="1"/>
</dbReference>
<dbReference type="EMBL" id="FOIU01000001">
    <property type="protein sequence ID" value="SEW24558.1"/>
    <property type="molecule type" value="Genomic_DNA"/>
</dbReference>
<protein>
    <submittedName>
        <fullName evidence="7">RNA polymerase sigma-70 factor, ECF subfamily</fullName>
    </submittedName>
</protein>
<evidence type="ECO:0000259" key="6">
    <source>
        <dbReference type="Pfam" id="PF08281"/>
    </source>
</evidence>
<dbReference type="SUPFAM" id="SSF88946">
    <property type="entry name" value="Sigma2 domain of RNA polymerase sigma factors"/>
    <property type="match status" value="1"/>
</dbReference>
<dbReference type="Proteomes" id="UP000199469">
    <property type="component" value="Unassembled WGS sequence"/>
</dbReference>
<dbReference type="InterPro" id="IPR014284">
    <property type="entry name" value="RNA_pol_sigma-70_dom"/>
</dbReference>
<dbReference type="NCBIfam" id="TIGR02937">
    <property type="entry name" value="sigma70-ECF"/>
    <property type="match status" value="1"/>
</dbReference>
<dbReference type="Pfam" id="PF04542">
    <property type="entry name" value="Sigma70_r2"/>
    <property type="match status" value="1"/>
</dbReference>
<evidence type="ECO:0000259" key="5">
    <source>
        <dbReference type="Pfam" id="PF04542"/>
    </source>
</evidence>
<reference evidence="8" key="1">
    <citation type="submission" date="2016-10" db="EMBL/GenBank/DDBJ databases">
        <authorList>
            <person name="Varghese N."/>
            <person name="Submissions S."/>
        </authorList>
    </citation>
    <scope>NUCLEOTIDE SEQUENCE [LARGE SCALE GENOMIC DNA]</scope>
    <source>
        <strain evidence="8">DSM 17724</strain>
    </source>
</reference>
<keyword evidence="2" id="KW-0805">Transcription regulation</keyword>
<dbReference type="STRING" id="356305.SAMN05421841_1806"/>
<dbReference type="InterPro" id="IPR013325">
    <property type="entry name" value="RNA_pol_sigma_r2"/>
</dbReference>
<feature type="domain" description="RNA polymerase sigma-70 region 2" evidence="5">
    <location>
        <begin position="23"/>
        <end position="84"/>
    </location>
</feature>
<organism evidence="7 8">
    <name type="scientific">Chryseobacterium wanjuense</name>
    <dbReference type="NCBI Taxonomy" id="356305"/>
    <lineage>
        <taxon>Bacteria</taxon>
        <taxon>Pseudomonadati</taxon>
        <taxon>Bacteroidota</taxon>
        <taxon>Flavobacteriia</taxon>
        <taxon>Flavobacteriales</taxon>
        <taxon>Weeksellaceae</taxon>
        <taxon>Chryseobacterium group</taxon>
        <taxon>Chryseobacterium</taxon>
    </lineage>
</organism>
<evidence type="ECO:0000313" key="7">
    <source>
        <dbReference type="EMBL" id="SEW24558.1"/>
    </source>
</evidence>
<evidence type="ECO:0000256" key="4">
    <source>
        <dbReference type="ARBA" id="ARBA00023163"/>
    </source>
</evidence>
<evidence type="ECO:0000256" key="2">
    <source>
        <dbReference type="ARBA" id="ARBA00023015"/>
    </source>
</evidence>
<dbReference type="PANTHER" id="PTHR43133">
    <property type="entry name" value="RNA POLYMERASE ECF-TYPE SIGMA FACTO"/>
    <property type="match status" value="1"/>
</dbReference>
<accession>A0A1I0QCD7</accession>
<comment type="similarity">
    <text evidence="1">Belongs to the sigma-70 factor family. ECF subfamily.</text>
</comment>
<dbReference type="InterPro" id="IPR039425">
    <property type="entry name" value="RNA_pol_sigma-70-like"/>
</dbReference>